<dbReference type="InterPro" id="IPR007330">
    <property type="entry name" value="MIT_dom"/>
</dbReference>
<evidence type="ECO:0000313" key="2">
    <source>
        <dbReference type="EMBL" id="CAD7202758.1"/>
    </source>
</evidence>
<dbReference type="PANTHER" id="PTHR21222:SF1">
    <property type="entry name" value="MIT DOMAIN-CONTAINING PROTEIN 1"/>
    <property type="match status" value="1"/>
</dbReference>
<dbReference type="InterPro" id="IPR032341">
    <property type="entry name" value="MITD1_C"/>
</dbReference>
<dbReference type="EMBL" id="OA569770">
    <property type="protein sequence ID" value="CAD7202758.1"/>
    <property type="molecule type" value="Genomic_DNA"/>
</dbReference>
<proteinExistence type="predicted"/>
<accession>A0A7R8VQ77</accession>
<dbReference type="InterPro" id="IPR052817">
    <property type="entry name" value="MIT_domain_contain_protein1"/>
</dbReference>
<feature type="domain" description="MIT" evidence="1">
    <location>
        <begin position="3"/>
        <end position="81"/>
    </location>
</feature>
<dbReference type="InterPro" id="IPR036181">
    <property type="entry name" value="MIT_dom_sf"/>
</dbReference>
<dbReference type="AlphaFoldDB" id="A0A7R8VQ77"/>
<dbReference type="Gene3D" id="3.30.870.30">
    <property type="entry name" value="MITD, C-terminal phospholipase D-like domain"/>
    <property type="match status" value="1"/>
</dbReference>
<dbReference type="Gene3D" id="1.20.58.80">
    <property type="entry name" value="Phosphotransferase system, lactose/cellobiose-type IIA subunit"/>
    <property type="match status" value="1"/>
</dbReference>
<dbReference type="SMART" id="SM00745">
    <property type="entry name" value="MIT"/>
    <property type="match status" value="1"/>
</dbReference>
<dbReference type="Pfam" id="PF16565">
    <property type="entry name" value="MIT_C"/>
    <property type="match status" value="1"/>
</dbReference>
<reference evidence="2" key="1">
    <citation type="submission" date="2020-11" db="EMBL/GenBank/DDBJ databases">
        <authorList>
            <person name="Tran Van P."/>
        </authorList>
    </citation>
    <scope>NUCLEOTIDE SEQUENCE</scope>
</reference>
<gene>
    <name evidence="2" type="ORF">TDIB3V08_LOCUS8938</name>
</gene>
<evidence type="ECO:0000259" key="1">
    <source>
        <dbReference type="SMART" id="SM00745"/>
    </source>
</evidence>
<name>A0A7R8VQ77_TIMDO</name>
<organism evidence="2">
    <name type="scientific">Timema douglasi</name>
    <name type="common">Walking stick</name>
    <dbReference type="NCBI Taxonomy" id="61478"/>
    <lineage>
        <taxon>Eukaryota</taxon>
        <taxon>Metazoa</taxon>
        <taxon>Ecdysozoa</taxon>
        <taxon>Arthropoda</taxon>
        <taxon>Hexapoda</taxon>
        <taxon>Insecta</taxon>
        <taxon>Pterygota</taxon>
        <taxon>Neoptera</taxon>
        <taxon>Polyneoptera</taxon>
        <taxon>Phasmatodea</taxon>
        <taxon>Timematodea</taxon>
        <taxon>Timematoidea</taxon>
        <taxon>Timematidae</taxon>
        <taxon>Timema</taxon>
    </lineage>
</organism>
<dbReference type="Pfam" id="PF04212">
    <property type="entry name" value="MIT"/>
    <property type="match status" value="1"/>
</dbReference>
<dbReference type="CDD" id="cd02685">
    <property type="entry name" value="MIT_C"/>
    <property type="match status" value="1"/>
</dbReference>
<dbReference type="InterPro" id="IPR038113">
    <property type="entry name" value="MITD1_C_sf"/>
</dbReference>
<sequence length="244" mass="27873">MSGSGVESAAALILQRGVDLDNKRRYTEALVCYQEGLQLLVNILKNATDSGKKTYLRSKVEGYMSRAERLKKVVEEEKDAGKYHEQIHIESDSTGHSYRAVFGRFLDEEVTRVDVEDPYIRTFHQCQNLLRLSELLVKSCSNLRSICLLTSVDGGSRDQAQWLDAIKQNLQVYKVTLDVQFSDTLHDRQIKLSNGWVIKIGRGLDYFKPPTGKFCLGLFDLDFRQCHETTVDIFHSKDVKMSWG</sequence>
<protein>
    <recommendedName>
        <fullName evidence="1">MIT domain-containing protein</fullName>
    </recommendedName>
</protein>
<dbReference type="PANTHER" id="PTHR21222">
    <property type="entry name" value="MIT DOMAIN-CONTAINING PROTEIN 1"/>
    <property type="match status" value="1"/>
</dbReference>
<dbReference type="SUPFAM" id="SSF116846">
    <property type="entry name" value="MIT domain"/>
    <property type="match status" value="1"/>
</dbReference>